<evidence type="ECO:0000313" key="2">
    <source>
        <dbReference type="Proteomes" id="UP000176665"/>
    </source>
</evidence>
<proteinExistence type="predicted"/>
<name>A0A1F5YQM8_9BACT</name>
<dbReference type="EMBL" id="MFJA01000067">
    <property type="protein sequence ID" value="OGG02297.1"/>
    <property type="molecule type" value="Genomic_DNA"/>
</dbReference>
<accession>A0A1F5YQM8</accession>
<gene>
    <name evidence="1" type="ORF">A2W14_01035</name>
</gene>
<dbReference type="AlphaFoldDB" id="A0A1F5YQM8"/>
<reference evidence="1 2" key="1">
    <citation type="journal article" date="2016" name="Nat. Commun.">
        <title>Thousands of microbial genomes shed light on interconnected biogeochemical processes in an aquifer system.</title>
        <authorList>
            <person name="Anantharaman K."/>
            <person name="Brown C.T."/>
            <person name="Hug L.A."/>
            <person name="Sharon I."/>
            <person name="Castelle C.J."/>
            <person name="Probst A.J."/>
            <person name="Thomas B.C."/>
            <person name="Singh A."/>
            <person name="Wilkins M.J."/>
            <person name="Karaoz U."/>
            <person name="Brodie E.L."/>
            <person name="Williams K.H."/>
            <person name="Hubbard S.S."/>
            <person name="Banfield J.F."/>
        </authorList>
    </citation>
    <scope>NUCLEOTIDE SEQUENCE [LARGE SCALE GENOMIC DNA]</scope>
</reference>
<organism evidence="1 2">
    <name type="scientific">Candidatus Gottesmanbacteria bacterium RBG_16_37_8</name>
    <dbReference type="NCBI Taxonomy" id="1798371"/>
    <lineage>
        <taxon>Bacteria</taxon>
        <taxon>Candidatus Gottesmaniibacteriota</taxon>
    </lineage>
</organism>
<comment type="caution">
    <text evidence="1">The sequence shown here is derived from an EMBL/GenBank/DDBJ whole genome shotgun (WGS) entry which is preliminary data.</text>
</comment>
<protein>
    <submittedName>
        <fullName evidence="1">CopG family transcriptional regulator</fullName>
    </submittedName>
</protein>
<dbReference type="Proteomes" id="UP000176665">
    <property type="component" value="Unassembled WGS sequence"/>
</dbReference>
<sequence length="75" mass="8931">MKNKIKYKDEPINMKVIRDFLPRPEDLVIKEKQVKVTLNLSKKSVDFFKNIASKQNVAYQSMIRKLIDFYTAKHD</sequence>
<evidence type="ECO:0000313" key="1">
    <source>
        <dbReference type="EMBL" id="OGG02297.1"/>
    </source>
</evidence>